<dbReference type="RefSeq" id="WP_145174652.1">
    <property type="nucleotide sequence ID" value="NZ_CP037422.1"/>
</dbReference>
<protein>
    <submittedName>
        <fullName evidence="1">Uncharacterized protein</fullName>
    </submittedName>
</protein>
<dbReference type="Proteomes" id="UP000318384">
    <property type="component" value="Chromosome"/>
</dbReference>
<dbReference type="AlphaFoldDB" id="A0A517WUY5"/>
<gene>
    <name evidence="1" type="ORF">V202x_24250</name>
</gene>
<accession>A0A517WUY5</accession>
<dbReference type="EMBL" id="CP037422">
    <property type="protein sequence ID" value="QDU09054.1"/>
    <property type="molecule type" value="Genomic_DNA"/>
</dbReference>
<evidence type="ECO:0000313" key="2">
    <source>
        <dbReference type="Proteomes" id="UP000318384"/>
    </source>
</evidence>
<reference evidence="1 2" key="1">
    <citation type="submission" date="2019-03" db="EMBL/GenBank/DDBJ databases">
        <title>Deep-cultivation of Planctomycetes and their phenomic and genomic characterization uncovers novel biology.</title>
        <authorList>
            <person name="Wiegand S."/>
            <person name="Jogler M."/>
            <person name="Boedeker C."/>
            <person name="Pinto D."/>
            <person name="Vollmers J."/>
            <person name="Rivas-Marin E."/>
            <person name="Kohn T."/>
            <person name="Peeters S.H."/>
            <person name="Heuer A."/>
            <person name="Rast P."/>
            <person name="Oberbeckmann S."/>
            <person name="Bunk B."/>
            <person name="Jeske O."/>
            <person name="Meyerdierks A."/>
            <person name="Storesund J.E."/>
            <person name="Kallscheuer N."/>
            <person name="Luecker S."/>
            <person name="Lage O.M."/>
            <person name="Pohl T."/>
            <person name="Merkel B.J."/>
            <person name="Hornburger P."/>
            <person name="Mueller R.-W."/>
            <person name="Bruemmer F."/>
            <person name="Labrenz M."/>
            <person name="Spormann A.M."/>
            <person name="Op den Camp H."/>
            <person name="Overmann J."/>
            <person name="Amann R."/>
            <person name="Jetten M.S.M."/>
            <person name="Mascher T."/>
            <person name="Medema M.H."/>
            <person name="Devos D.P."/>
            <person name="Kaster A.-K."/>
            <person name="Ovreas L."/>
            <person name="Rohde M."/>
            <person name="Galperin M.Y."/>
            <person name="Jogler C."/>
        </authorList>
    </citation>
    <scope>NUCLEOTIDE SEQUENCE [LARGE SCALE GENOMIC DNA]</scope>
    <source>
        <strain evidence="1 2">V202</strain>
    </source>
</reference>
<evidence type="ECO:0000313" key="1">
    <source>
        <dbReference type="EMBL" id="QDU09054.1"/>
    </source>
</evidence>
<sequence>MLTDHAEFSFYILDFTELLDAIKHTLEIVSNTCDSFSPEIIVNDLKDWLLLEKTDLNLELSKYVWSFLGFNISNSHKKYKSQLKKKLSNHCVERKIINFIWSHPVDYYKYQISWTKDDLLFRHGTPPLATARGICHVKKGMIHHPLKELSLEERKRRNDFTCFNLKSHPNKITPSFLGWEIGIFLGLFQLDYYLSSQCDEIIANRDIHPDEIEQKLLKLILLEGTDSE</sequence>
<proteinExistence type="predicted"/>
<name>A0A517WUY5_9PLAN</name>
<keyword evidence="2" id="KW-1185">Reference proteome</keyword>
<organism evidence="1 2">
    <name type="scientific">Gimesia aquarii</name>
    <dbReference type="NCBI Taxonomy" id="2527964"/>
    <lineage>
        <taxon>Bacteria</taxon>
        <taxon>Pseudomonadati</taxon>
        <taxon>Planctomycetota</taxon>
        <taxon>Planctomycetia</taxon>
        <taxon>Planctomycetales</taxon>
        <taxon>Planctomycetaceae</taxon>
        <taxon>Gimesia</taxon>
    </lineage>
</organism>